<sequence length="150" mass="16230">MNTAADERYPCLYGGVRSLCRPLYGSLEHVLLWPLQEMQPQGANMDVKGVLGTISFDGEWITITKTPVGPKPAPVRIRAVDVTGTRYKPGTRLVHGYVQFLLPGATAAGEKGGILHAGRPPYDDPHSLSIPRKSNDLAEKLVAAVEQARA</sequence>
<protein>
    <recommendedName>
        <fullName evidence="1">DUF4429 domain-containing protein</fullName>
    </recommendedName>
</protein>
<comment type="caution">
    <text evidence="2">The sequence shown here is derived from an EMBL/GenBank/DDBJ whole genome shotgun (WGS) entry which is preliminary data.</text>
</comment>
<dbReference type="EMBL" id="BMVU01000095">
    <property type="protein sequence ID" value="GGY14475.1"/>
    <property type="molecule type" value="Genomic_DNA"/>
</dbReference>
<organism evidence="2 3">
    <name type="scientific">Streptomyces minutiscleroticus</name>
    <dbReference type="NCBI Taxonomy" id="68238"/>
    <lineage>
        <taxon>Bacteria</taxon>
        <taxon>Bacillati</taxon>
        <taxon>Actinomycetota</taxon>
        <taxon>Actinomycetes</taxon>
        <taxon>Kitasatosporales</taxon>
        <taxon>Streptomycetaceae</taxon>
        <taxon>Streptomyces</taxon>
    </lineage>
</organism>
<evidence type="ECO:0000259" key="1">
    <source>
        <dbReference type="Pfam" id="PF14472"/>
    </source>
</evidence>
<reference evidence="2" key="2">
    <citation type="submission" date="2020-09" db="EMBL/GenBank/DDBJ databases">
        <authorList>
            <person name="Sun Q."/>
            <person name="Ohkuma M."/>
        </authorList>
    </citation>
    <scope>NUCLEOTIDE SEQUENCE</scope>
    <source>
        <strain evidence="2">JCM 4790</strain>
    </source>
</reference>
<dbReference type="Proteomes" id="UP000619244">
    <property type="component" value="Unassembled WGS sequence"/>
</dbReference>
<evidence type="ECO:0000313" key="3">
    <source>
        <dbReference type="Proteomes" id="UP000619244"/>
    </source>
</evidence>
<dbReference type="AlphaFoldDB" id="A0A918P2R6"/>
<evidence type="ECO:0000313" key="2">
    <source>
        <dbReference type="EMBL" id="GGY14475.1"/>
    </source>
</evidence>
<proteinExistence type="predicted"/>
<name>A0A918P2R6_9ACTN</name>
<dbReference type="InterPro" id="IPR027860">
    <property type="entry name" value="DUF4429"/>
</dbReference>
<reference evidence="2" key="1">
    <citation type="journal article" date="2014" name="Int. J. Syst. Evol. Microbiol.">
        <title>Complete genome sequence of Corynebacterium casei LMG S-19264T (=DSM 44701T), isolated from a smear-ripened cheese.</title>
        <authorList>
            <consortium name="US DOE Joint Genome Institute (JGI-PGF)"/>
            <person name="Walter F."/>
            <person name="Albersmeier A."/>
            <person name="Kalinowski J."/>
            <person name="Ruckert C."/>
        </authorList>
    </citation>
    <scope>NUCLEOTIDE SEQUENCE</scope>
    <source>
        <strain evidence="2">JCM 4790</strain>
    </source>
</reference>
<accession>A0A918P2R6</accession>
<dbReference type="Pfam" id="PF14472">
    <property type="entry name" value="DUF4429"/>
    <property type="match status" value="1"/>
</dbReference>
<gene>
    <name evidence="2" type="ORF">GCM10010358_78270</name>
</gene>
<feature type="domain" description="DUF4429" evidence="1">
    <location>
        <begin position="55"/>
        <end position="146"/>
    </location>
</feature>
<keyword evidence="3" id="KW-1185">Reference proteome</keyword>